<dbReference type="EMBL" id="JBJIAA010000007">
    <property type="protein sequence ID" value="MFL0250826.1"/>
    <property type="molecule type" value="Genomic_DNA"/>
</dbReference>
<dbReference type="Gene3D" id="3.40.190.10">
    <property type="entry name" value="Periplasmic binding protein-like II"/>
    <property type="match status" value="1"/>
</dbReference>
<dbReference type="Gene3D" id="3.90.76.10">
    <property type="entry name" value="Dipeptide-binding Protein, Domain 1"/>
    <property type="match status" value="1"/>
</dbReference>
<dbReference type="PANTHER" id="PTHR30290">
    <property type="entry name" value="PERIPLASMIC BINDING COMPONENT OF ABC TRANSPORTER"/>
    <property type="match status" value="1"/>
</dbReference>
<keyword evidence="7" id="KW-1185">Reference proteome</keyword>
<dbReference type="PANTHER" id="PTHR30290:SF10">
    <property type="entry name" value="PERIPLASMIC OLIGOPEPTIDE-BINDING PROTEIN-RELATED"/>
    <property type="match status" value="1"/>
</dbReference>
<feature type="domain" description="Solute-binding protein family 5" evidence="5">
    <location>
        <begin position="77"/>
        <end position="445"/>
    </location>
</feature>
<dbReference type="PIRSF" id="PIRSF002741">
    <property type="entry name" value="MppA"/>
    <property type="match status" value="1"/>
</dbReference>
<dbReference type="InterPro" id="IPR030678">
    <property type="entry name" value="Peptide/Ni-bd"/>
</dbReference>
<keyword evidence="3" id="KW-0813">Transport</keyword>
<evidence type="ECO:0000256" key="4">
    <source>
        <dbReference type="ARBA" id="ARBA00022729"/>
    </source>
</evidence>
<gene>
    <name evidence="6" type="ORF">ACJDT4_10370</name>
</gene>
<accession>A0ABW8TF17</accession>
<evidence type="ECO:0000256" key="1">
    <source>
        <dbReference type="ARBA" id="ARBA00004196"/>
    </source>
</evidence>
<comment type="similarity">
    <text evidence="2">Belongs to the bacterial solute-binding protein 5 family.</text>
</comment>
<dbReference type="Pfam" id="PF00496">
    <property type="entry name" value="SBP_bac_5"/>
    <property type="match status" value="1"/>
</dbReference>
<sequence>MKNSRFKAVSIFLAVIIALELSSCKSTSKNKEQKQSITYNLINEPESLDPAFNNSLEGNNVIENIFEGLTKLNDKGKIENGVAEKWNVTENNTNYTFFLRKNAKWSDGKPLTAYDFEYQWKRILNAATGSPYAYKLYCLKNGEDYNKGKISENEVGVKAIDKYTLNILLQTPNSKFLTAAASQTFMPFRKEMVGGKSNKNISNGAFVINSWEKNKNMILVKNKNYWDKKSVKLDKLKFTFQENPQKYYKNYKEGKVDIIDYPPSGEIEKLIKNGEAKEYQCEGLGYLSINLEKIQDLGLRKAISLGINRRIIASKVSGSNGKAAVSLIPLDVKDNKGNTFSRAYYSADGDTKKAKELFKEYSQKASMPQLSIMYIKEENNSNTVKIIKDMLKSNLNIDVKLVGYDTKKFNEQISKKDYYMALENIFGDYSDPMVFLDAFVTGRGENFGGYSSSKYDTLVMQSRNKNTENDKEEEIRRAESVIMDDMPIIPIYQLSITRAKKDYVKALSINRFGIVDFKNAYIEK</sequence>
<evidence type="ECO:0000313" key="6">
    <source>
        <dbReference type="EMBL" id="MFL0250826.1"/>
    </source>
</evidence>
<evidence type="ECO:0000259" key="5">
    <source>
        <dbReference type="Pfam" id="PF00496"/>
    </source>
</evidence>
<keyword evidence="4" id="KW-0732">Signal</keyword>
<protein>
    <submittedName>
        <fullName evidence="6">Peptide ABC transporter substrate-binding protein</fullName>
    </submittedName>
</protein>
<dbReference type="Gene3D" id="3.10.105.10">
    <property type="entry name" value="Dipeptide-binding Protein, Domain 3"/>
    <property type="match status" value="1"/>
</dbReference>
<evidence type="ECO:0000313" key="7">
    <source>
        <dbReference type="Proteomes" id="UP001623592"/>
    </source>
</evidence>
<dbReference type="InterPro" id="IPR000914">
    <property type="entry name" value="SBP_5_dom"/>
</dbReference>
<dbReference type="RefSeq" id="WP_406787486.1">
    <property type="nucleotide sequence ID" value="NZ_JBJIAA010000007.1"/>
</dbReference>
<proteinExistence type="inferred from homology"/>
<evidence type="ECO:0000256" key="3">
    <source>
        <dbReference type="ARBA" id="ARBA00022448"/>
    </source>
</evidence>
<comment type="caution">
    <text evidence="6">The sequence shown here is derived from an EMBL/GenBank/DDBJ whole genome shotgun (WGS) entry which is preliminary data.</text>
</comment>
<name>A0ABW8TF17_9CLOT</name>
<organism evidence="6 7">
    <name type="scientific">Clostridium neuense</name>
    <dbReference type="NCBI Taxonomy" id="1728934"/>
    <lineage>
        <taxon>Bacteria</taxon>
        <taxon>Bacillati</taxon>
        <taxon>Bacillota</taxon>
        <taxon>Clostridia</taxon>
        <taxon>Eubacteriales</taxon>
        <taxon>Clostridiaceae</taxon>
        <taxon>Clostridium</taxon>
    </lineage>
</organism>
<dbReference type="InterPro" id="IPR039424">
    <property type="entry name" value="SBP_5"/>
</dbReference>
<reference evidence="6 7" key="1">
    <citation type="submission" date="2024-11" db="EMBL/GenBank/DDBJ databases">
        <authorList>
            <person name="Heng Y.C."/>
            <person name="Lim A.C.H."/>
            <person name="Lee J.K.Y."/>
            <person name="Kittelmann S."/>
        </authorList>
    </citation>
    <scope>NUCLEOTIDE SEQUENCE [LARGE SCALE GENOMIC DNA]</scope>
    <source>
        <strain evidence="6 7">WILCCON 0114</strain>
    </source>
</reference>
<dbReference type="SUPFAM" id="SSF53850">
    <property type="entry name" value="Periplasmic binding protein-like II"/>
    <property type="match status" value="1"/>
</dbReference>
<comment type="subcellular location">
    <subcellularLocation>
        <location evidence="1">Cell envelope</location>
    </subcellularLocation>
</comment>
<dbReference type="Proteomes" id="UP001623592">
    <property type="component" value="Unassembled WGS sequence"/>
</dbReference>
<dbReference type="CDD" id="cd08504">
    <property type="entry name" value="PBP2_OppA"/>
    <property type="match status" value="1"/>
</dbReference>
<evidence type="ECO:0000256" key="2">
    <source>
        <dbReference type="ARBA" id="ARBA00005695"/>
    </source>
</evidence>